<dbReference type="InterPro" id="IPR027417">
    <property type="entry name" value="P-loop_NTPase"/>
</dbReference>
<dbReference type="NCBIfam" id="TIGR03709">
    <property type="entry name" value="PPK2_rel_1"/>
    <property type="match status" value="1"/>
</dbReference>
<dbReference type="InterPro" id="IPR022488">
    <property type="entry name" value="PPK2-related"/>
</dbReference>
<keyword evidence="3" id="KW-0418">Kinase</keyword>
<dbReference type="PANTHER" id="PTHR34383:SF3">
    <property type="entry name" value="POLYPHOSPHATE:AMP PHOSPHOTRANSFERASE"/>
    <property type="match status" value="1"/>
</dbReference>
<keyword evidence="6" id="KW-1185">Reference proteome</keyword>
<accession>A0ABU3H036</accession>
<sequence length="302" mass="35227">MLTSCKAILIMQNITKNFKISSNKKISLNDFDTAYTADYKKEDAKELLEELVSQTAELQDKLYAANKYSLLIIFQAMDAAGKDGAIKHTMSGINPQGCQVYSFKQPSTEEYDHDFLWRHYKALPERGRIGIHNRSHYENVLVSKVHPEYVLKENIPGIKSTDDIGKKFWERRYETINAFEKSLSENGTVIIKFFLHLSKDEQKERFLKRIDDGAKNWKFSSADIEEREHWDEYMKAYEDAIEATSKEHAPWYVIPADKKWFSRIAISHIIVETLKELDLKYPTLPEEEMKKLQESKKLLTGE</sequence>
<comment type="similarity">
    <text evidence="1">Belongs to the polyphosphate kinase 2 (PPK2) family. Class I subfamily.</text>
</comment>
<dbReference type="PANTHER" id="PTHR34383">
    <property type="entry name" value="POLYPHOSPHATE:AMP PHOSPHOTRANSFERASE-RELATED"/>
    <property type="match status" value="1"/>
</dbReference>
<reference evidence="6" key="1">
    <citation type="submission" date="2023-07" db="EMBL/GenBank/DDBJ databases">
        <title>Functional and genomic diversity of the sorghum phyllosphere microbiome.</title>
        <authorList>
            <person name="Shade A."/>
        </authorList>
    </citation>
    <scope>NUCLEOTIDE SEQUENCE [LARGE SCALE GENOMIC DNA]</scope>
    <source>
        <strain evidence="6">SORGH_AS_0422</strain>
    </source>
</reference>
<name>A0ABU3H036_9SPHI</name>
<dbReference type="InterPro" id="IPR022300">
    <property type="entry name" value="PPK2-rel_1"/>
</dbReference>
<dbReference type="Proteomes" id="UP001258315">
    <property type="component" value="Unassembled WGS sequence"/>
</dbReference>
<evidence type="ECO:0000256" key="3">
    <source>
        <dbReference type="ARBA" id="ARBA00022777"/>
    </source>
</evidence>
<dbReference type="Pfam" id="PF03976">
    <property type="entry name" value="PPK2"/>
    <property type="match status" value="1"/>
</dbReference>
<dbReference type="InterPro" id="IPR016898">
    <property type="entry name" value="Polyphosphate_phosphotransfera"/>
</dbReference>
<evidence type="ECO:0000256" key="2">
    <source>
        <dbReference type="ARBA" id="ARBA00022679"/>
    </source>
</evidence>
<gene>
    <name evidence="5" type="ORF">QE417_004308</name>
</gene>
<dbReference type="SUPFAM" id="SSF52540">
    <property type="entry name" value="P-loop containing nucleoside triphosphate hydrolases"/>
    <property type="match status" value="1"/>
</dbReference>
<protein>
    <submittedName>
        <fullName evidence="5">PPK2 family polyphosphate:nucleotide phosphotransferase</fullName>
    </submittedName>
</protein>
<dbReference type="PIRSF" id="PIRSF028756">
    <property type="entry name" value="PPK2_prd"/>
    <property type="match status" value="1"/>
</dbReference>
<proteinExistence type="inferred from homology"/>
<dbReference type="EMBL" id="JAVLVU010000001">
    <property type="protein sequence ID" value="MDT3405236.1"/>
    <property type="molecule type" value="Genomic_DNA"/>
</dbReference>
<evidence type="ECO:0000259" key="4">
    <source>
        <dbReference type="Pfam" id="PF03976"/>
    </source>
</evidence>
<evidence type="ECO:0000313" key="5">
    <source>
        <dbReference type="EMBL" id="MDT3405236.1"/>
    </source>
</evidence>
<organism evidence="5 6">
    <name type="scientific">Mucilaginibacter terrae</name>
    <dbReference type="NCBI Taxonomy" id="1955052"/>
    <lineage>
        <taxon>Bacteria</taxon>
        <taxon>Pseudomonadati</taxon>
        <taxon>Bacteroidota</taxon>
        <taxon>Sphingobacteriia</taxon>
        <taxon>Sphingobacteriales</taxon>
        <taxon>Sphingobacteriaceae</taxon>
        <taxon>Mucilaginibacter</taxon>
    </lineage>
</organism>
<evidence type="ECO:0000256" key="1">
    <source>
        <dbReference type="ARBA" id="ARBA00009924"/>
    </source>
</evidence>
<feature type="domain" description="Polyphosphate kinase-2-related" evidence="4">
    <location>
        <begin position="40"/>
        <end position="277"/>
    </location>
</feature>
<comment type="caution">
    <text evidence="5">The sequence shown here is derived from an EMBL/GenBank/DDBJ whole genome shotgun (WGS) entry which is preliminary data.</text>
</comment>
<dbReference type="Gene3D" id="3.40.50.300">
    <property type="entry name" value="P-loop containing nucleotide triphosphate hydrolases"/>
    <property type="match status" value="1"/>
</dbReference>
<evidence type="ECO:0000313" key="6">
    <source>
        <dbReference type="Proteomes" id="UP001258315"/>
    </source>
</evidence>
<keyword evidence="2" id="KW-0808">Transferase</keyword>